<dbReference type="Pfam" id="PF04576">
    <property type="entry name" value="Zein-binding"/>
    <property type="match status" value="1"/>
</dbReference>
<dbReference type="InterPro" id="IPR039306">
    <property type="entry name" value="MYOB"/>
</dbReference>
<feature type="region of interest" description="Disordered" evidence="6">
    <location>
        <begin position="350"/>
        <end position="374"/>
    </location>
</feature>
<evidence type="ECO:0000313" key="10">
    <source>
        <dbReference type="Proteomes" id="UP001634393"/>
    </source>
</evidence>
<feature type="coiled-coil region" evidence="5">
    <location>
        <begin position="745"/>
        <end position="772"/>
    </location>
</feature>
<feature type="transmembrane region" description="Helical" evidence="7">
    <location>
        <begin position="27"/>
        <end position="49"/>
    </location>
</feature>
<feature type="region of interest" description="Disordered" evidence="6">
    <location>
        <begin position="428"/>
        <end position="461"/>
    </location>
</feature>
<dbReference type="PROSITE" id="PS51775">
    <property type="entry name" value="GTD_BINDING"/>
    <property type="match status" value="1"/>
</dbReference>
<keyword evidence="5" id="KW-0175">Coiled coil</keyword>
<evidence type="ECO:0000256" key="5">
    <source>
        <dbReference type="SAM" id="Coils"/>
    </source>
</evidence>
<feature type="region of interest" description="Disordered" evidence="6">
    <location>
        <begin position="696"/>
        <end position="738"/>
    </location>
</feature>
<sequence>MAAEISSLKKRRVPGFMTLLSSAACEWFLIFLLFIYAAMSYILITFAHYCELKTPCLLCSRLDHVFGKKKPAWYWSLLCNSHREEISSSVSCSVHSKIANVHGMCEECLTPIAMENKSNSETYKLLVGKLWVDIERSVLQHLMLNKQIRLGSSGRRTCSCCNKTWRVKPNNERLLEFTQVGFGASKANVKPPLPRVPGRSRFSRRDSLKRLRDKFTGPISPHSSSPSSSVDTLSHVGYTKLKISSDTESEMLFSEDEDDGNASSRGKNVGKAEKDVRFGWKGVNKTQVDDNVAVNKKINQDFEVKPVNIDQPNLVDLSEHKNVNPLSSESFIEHGLRELNWAESYHKPTELISLEDGPQTPDVGGDSSPKETYNSSVSLLPHMSALSVLSELLSLSSGPLSNNIETISKKAIDVEGTSETEVISETKLKEAASVDDSCSSESKNVNPTNASTKSSEDKKPLGIQTVEQIKVCDSVKPKEVTTSELGFSSKDTSPRAHEKHDKSRKDEESSSQTHPISDTNVRNDSSYESLDENSVSDIEGESIIDRLKRQVNHDQSCMNSLYKELEEERNAAAIAANEAMAMITRLQEEKAALHMEALQYLRMMEEQAEYDMEALERANDILAEKEKELQDLETELEFYRNNFLDESGVPDTQKETSTKNLKSNGNSKSINSSISNFEDEKLYILQCLKKLEEKLHQSPSNGLNSENNKSNENPSQKIESNGTTSDHDKENGCLHGKSDELSVSRGVIEKEIEQLHDRLEALETDRDFLNHASDLLQNGNDGLNLIQEISHQLQELRNMEFTKR</sequence>
<protein>
    <recommendedName>
        <fullName evidence="8">GTD-binding domain-containing protein</fullName>
    </recommendedName>
</protein>
<proteinExistence type="predicted"/>
<gene>
    <name evidence="9" type="ORF">ACJIZ3_011824</name>
</gene>
<feature type="domain" description="GTD-binding" evidence="8">
    <location>
        <begin position="542"/>
        <end position="640"/>
    </location>
</feature>
<organism evidence="9 10">
    <name type="scientific">Penstemon smallii</name>
    <dbReference type="NCBI Taxonomy" id="265156"/>
    <lineage>
        <taxon>Eukaryota</taxon>
        <taxon>Viridiplantae</taxon>
        <taxon>Streptophyta</taxon>
        <taxon>Embryophyta</taxon>
        <taxon>Tracheophyta</taxon>
        <taxon>Spermatophyta</taxon>
        <taxon>Magnoliopsida</taxon>
        <taxon>eudicotyledons</taxon>
        <taxon>Gunneridae</taxon>
        <taxon>Pentapetalae</taxon>
        <taxon>asterids</taxon>
        <taxon>lamiids</taxon>
        <taxon>Lamiales</taxon>
        <taxon>Plantaginaceae</taxon>
        <taxon>Cheloneae</taxon>
        <taxon>Penstemon</taxon>
    </lineage>
</organism>
<feature type="coiled-coil region" evidence="5">
    <location>
        <begin position="558"/>
        <end position="642"/>
    </location>
</feature>
<feature type="compositionally biased region" description="Basic and acidic residues" evidence="6">
    <location>
        <begin position="492"/>
        <end position="508"/>
    </location>
</feature>
<evidence type="ECO:0000256" key="6">
    <source>
        <dbReference type="SAM" id="MobiDB-lite"/>
    </source>
</evidence>
<dbReference type="EMBL" id="JBJXBP010000001">
    <property type="protein sequence ID" value="KAL3849942.1"/>
    <property type="molecule type" value="Genomic_DNA"/>
</dbReference>
<dbReference type="PANTHER" id="PTHR31448:SF55">
    <property type="entry name" value="MYOSIN-BINDING PROTEIN 3-LIKE ISOFORM X1"/>
    <property type="match status" value="1"/>
</dbReference>
<keyword evidence="2 7" id="KW-0812">Transmembrane</keyword>
<feature type="compositionally biased region" description="Low complexity" evidence="6">
    <location>
        <begin position="658"/>
        <end position="672"/>
    </location>
</feature>
<keyword evidence="4 7" id="KW-0472">Membrane</keyword>
<feature type="region of interest" description="Disordered" evidence="6">
    <location>
        <begin position="480"/>
        <end position="536"/>
    </location>
</feature>
<feature type="compositionally biased region" description="Polar residues" evidence="6">
    <location>
        <begin position="436"/>
        <end position="453"/>
    </location>
</feature>
<feature type="compositionally biased region" description="Low complexity" evidence="6">
    <location>
        <begin position="700"/>
        <end position="715"/>
    </location>
</feature>
<feature type="region of interest" description="Disordered" evidence="6">
    <location>
        <begin position="644"/>
        <end position="672"/>
    </location>
</feature>
<dbReference type="InterPro" id="IPR007656">
    <property type="entry name" value="GTD-bd"/>
</dbReference>
<evidence type="ECO:0000256" key="1">
    <source>
        <dbReference type="ARBA" id="ARBA00004167"/>
    </source>
</evidence>
<name>A0ABD3ULG7_9LAMI</name>
<keyword evidence="10" id="KW-1185">Reference proteome</keyword>
<reference evidence="9 10" key="1">
    <citation type="submission" date="2024-12" db="EMBL/GenBank/DDBJ databases">
        <title>The unique morphological basis and parallel evolutionary history of personate flowers in Penstemon.</title>
        <authorList>
            <person name="Depatie T.H."/>
            <person name="Wessinger C.A."/>
        </authorList>
    </citation>
    <scope>NUCLEOTIDE SEQUENCE [LARGE SCALE GENOMIC DNA]</scope>
    <source>
        <strain evidence="9">WTNN_2</strain>
        <tissue evidence="9">Leaf</tissue>
    </source>
</reference>
<evidence type="ECO:0000256" key="2">
    <source>
        <dbReference type="ARBA" id="ARBA00022692"/>
    </source>
</evidence>
<evidence type="ECO:0000256" key="7">
    <source>
        <dbReference type="SAM" id="Phobius"/>
    </source>
</evidence>
<dbReference type="Proteomes" id="UP001634393">
    <property type="component" value="Unassembled WGS sequence"/>
</dbReference>
<comment type="subcellular location">
    <subcellularLocation>
        <location evidence="1">Membrane</location>
        <topology evidence="1">Single-pass membrane protein</topology>
    </subcellularLocation>
</comment>
<feature type="compositionally biased region" description="Polar residues" evidence="6">
    <location>
        <begin position="510"/>
        <end position="536"/>
    </location>
</feature>
<accession>A0ABD3ULG7</accession>
<evidence type="ECO:0000259" key="8">
    <source>
        <dbReference type="PROSITE" id="PS51775"/>
    </source>
</evidence>
<feature type="compositionally biased region" description="Basic and acidic residues" evidence="6">
    <location>
        <begin position="725"/>
        <end position="738"/>
    </location>
</feature>
<evidence type="ECO:0000256" key="3">
    <source>
        <dbReference type="ARBA" id="ARBA00022989"/>
    </source>
</evidence>
<evidence type="ECO:0000313" key="9">
    <source>
        <dbReference type="EMBL" id="KAL3849942.1"/>
    </source>
</evidence>
<dbReference type="GO" id="GO:0080115">
    <property type="term" value="F:myosin XI tail binding"/>
    <property type="evidence" value="ECO:0007669"/>
    <property type="project" value="UniProtKB-ARBA"/>
</dbReference>
<dbReference type="AlphaFoldDB" id="A0ABD3ULG7"/>
<feature type="compositionally biased region" description="Polar residues" evidence="6">
    <location>
        <begin position="482"/>
        <end position="491"/>
    </location>
</feature>
<dbReference type="GO" id="GO:0016020">
    <property type="term" value="C:membrane"/>
    <property type="evidence" value="ECO:0007669"/>
    <property type="project" value="UniProtKB-SubCell"/>
</dbReference>
<evidence type="ECO:0000256" key="4">
    <source>
        <dbReference type="ARBA" id="ARBA00023136"/>
    </source>
</evidence>
<keyword evidence="3 7" id="KW-1133">Transmembrane helix</keyword>
<comment type="caution">
    <text evidence="9">The sequence shown here is derived from an EMBL/GenBank/DDBJ whole genome shotgun (WGS) entry which is preliminary data.</text>
</comment>
<dbReference type="PANTHER" id="PTHR31448">
    <property type="entry name" value="MYOSIN-BINDING PROTEIN 2"/>
    <property type="match status" value="1"/>
</dbReference>